<feature type="chain" id="PRO_5038890550" evidence="3">
    <location>
        <begin position="29"/>
        <end position="450"/>
    </location>
</feature>
<evidence type="ECO:0000313" key="4">
    <source>
        <dbReference type="EMBL" id="HIQ80030.1"/>
    </source>
</evidence>
<sequence>MLLKAKRNCICILFAILLLVVLALPAAASDVDVSYRLSPLSMSVKLPGNDLVVTRQTEKNSPLYEKLGLDAAQTQDRMEKENLYLLAYPADQSYEIDVEMTENEQSKEVHNLKFLSEKQIAAFKQQLLERQNSVNGSVTETPQALFFDFETHTALQNGETHTITAYTIVNGRQILLRLQSAGDNISVEELGVFHNMVSSVTFSQIVEKPLDVNMGVVLLAAFAVVLVLAAAFALIIFFRTKKRIRTNGEACVYPQLHSAHSPMDDFYDELQKDGLFNGRPPVPVQSVTSVDVRKNESQDRVFKNKPLRVDVEVAIEKNATQNAESQKQTVLEEEKDSVELSRSNNEDYDEAVTEENLQKSGKLRIFVGRAGSKAKNSVSSAGNVWKYTNEGTIKENGSTPIHKGAPKKKKPVQQRVPRQERKRPEAVHAIVREDEIVSAFETDSYWDKYR</sequence>
<dbReference type="Proteomes" id="UP000886787">
    <property type="component" value="Unassembled WGS sequence"/>
</dbReference>
<feature type="transmembrane region" description="Helical" evidence="2">
    <location>
        <begin position="214"/>
        <end position="238"/>
    </location>
</feature>
<reference evidence="4" key="2">
    <citation type="journal article" date="2021" name="PeerJ">
        <title>Extensive microbial diversity within the chicken gut microbiome revealed by metagenomics and culture.</title>
        <authorList>
            <person name="Gilroy R."/>
            <person name="Ravi A."/>
            <person name="Getino M."/>
            <person name="Pursley I."/>
            <person name="Horton D.L."/>
            <person name="Alikhan N.F."/>
            <person name="Baker D."/>
            <person name="Gharbi K."/>
            <person name="Hall N."/>
            <person name="Watson M."/>
            <person name="Adriaenssens E.M."/>
            <person name="Foster-Nyarko E."/>
            <person name="Jarju S."/>
            <person name="Secka A."/>
            <person name="Antonio M."/>
            <person name="Oren A."/>
            <person name="Chaudhuri R.R."/>
            <person name="La Ragione R."/>
            <person name="Hildebrand F."/>
            <person name="Pallen M.J."/>
        </authorList>
    </citation>
    <scope>NUCLEOTIDE SEQUENCE</scope>
    <source>
        <strain evidence="4">ChiSjej1B19-3389</strain>
    </source>
</reference>
<feature type="compositionally biased region" description="Basic and acidic residues" evidence="1">
    <location>
        <begin position="417"/>
        <end position="427"/>
    </location>
</feature>
<evidence type="ECO:0000256" key="2">
    <source>
        <dbReference type="SAM" id="Phobius"/>
    </source>
</evidence>
<feature type="signal peptide" evidence="3">
    <location>
        <begin position="1"/>
        <end position="28"/>
    </location>
</feature>
<reference evidence="4" key="1">
    <citation type="submission" date="2020-10" db="EMBL/GenBank/DDBJ databases">
        <authorList>
            <person name="Gilroy R."/>
        </authorList>
    </citation>
    <scope>NUCLEOTIDE SEQUENCE</scope>
    <source>
        <strain evidence="4">ChiSjej1B19-3389</strain>
    </source>
</reference>
<evidence type="ECO:0000256" key="1">
    <source>
        <dbReference type="SAM" id="MobiDB-lite"/>
    </source>
</evidence>
<protein>
    <submittedName>
        <fullName evidence="4">Uncharacterized protein</fullName>
    </submittedName>
</protein>
<evidence type="ECO:0000256" key="3">
    <source>
        <dbReference type="SAM" id="SignalP"/>
    </source>
</evidence>
<feature type="region of interest" description="Disordered" evidence="1">
    <location>
        <begin position="320"/>
        <end position="355"/>
    </location>
</feature>
<keyword evidence="2" id="KW-0472">Membrane</keyword>
<proteinExistence type="predicted"/>
<dbReference type="EMBL" id="DVFW01000013">
    <property type="protein sequence ID" value="HIQ80030.1"/>
    <property type="molecule type" value="Genomic_DNA"/>
</dbReference>
<feature type="region of interest" description="Disordered" evidence="1">
    <location>
        <begin position="393"/>
        <end position="427"/>
    </location>
</feature>
<name>A0A9D1CV30_9FIRM</name>
<comment type="caution">
    <text evidence="4">The sequence shown here is derived from an EMBL/GenBank/DDBJ whole genome shotgun (WGS) entry which is preliminary data.</text>
</comment>
<keyword evidence="2" id="KW-0812">Transmembrane</keyword>
<keyword evidence="2" id="KW-1133">Transmembrane helix</keyword>
<keyword evidence="3" id="KW-0732">Signal</keyword>
<organism evidence="4 5">
    <name type="scientific">Candidatus Scatavimonas merdigallinarum</name>
    <dbReference type="NCBI Taxonomy" id="2840914"/>
    <lineage>
        <taxon>Bacteria</taxon>
        <taxon>Bacillati</taxon>
        <taxon>Bacillota</taxon>
        <taxon>Clostridia</taxon>
        <taxon>Eubacteriales</taxon>
        <taxon>Oscillospiraceae</taxon>
        <taxon>Oscillospiraceae incertae sedis</taxon>
        <taxon>Candidatus Scatavimonas</taxon>
    </lineage>
</organism>
<accession>A0A9D1CV30</accession>
<gene>
    <name evidence="4" type="ORF">IAD32_01940</name>
</gene>
<feature type="compositionally biased region" description="Polar residues" evidence="1">
    <location>
        <begin position="320"/>
        <end position="329"/>
    </location>
</feature>
<evidence type="ECO:0000313" key="5">
    <source>
        <dbReference type="Proteomes" id="UP000886787"/>
    </source>
</evidence>
<dbReference type="AlphaFoldDB" id="A0A9D1CV30"/>